<dbReference type="SUPFAM" id="SSF54593">
    <property type="entry name" value="Glyoxalase/Bleomycin resistance protein/Dihydroxybiphenyl dioxygenase"/>
    <property type="match status" value="1"/>
</dbReference>
<name>A0A844D3L2_9BURK</name>
<evidence type="ECO:0000313" key="1">
    <source>
        <dbReference type="EMBL" id="MRW87667.1"/>
    </source>
</evidence>
<protein>
    <recommendedName>
        <fullName evidence="3">Glyoxalase/bleomycin resistance/dioxygenase family protein</fullName>
    </recommendedName>
</protein>
<dbReference type="EMBL" id="WKJL01000031">
    <property type="protein sequence ID" value="MRW87667.1"/>
    <property type="molecule type" value="Genomic_DNA"/>
</dbReference>
<dbReference type="InterPro" id="IPR029068">
    <property type="entry name" value="Glyas_Bleomycin-R_OHBP_Dase"/>
</dbReference>
<comment type="caution">
    <text evidence="1">The sequence shown here is derived from an EMBL/GenBank/DDBJ whole genome shotgun (WGS) entry which is preliminary data.</text>
</comment>
<proteinExistence type="predicted"/>
<sequence>MVAKAGAVLYAKDLAKMSMFYSEVAGLRVTHSESDHMVLESALFQLVLVAIPQKIAAEIEISTPPIRRENTPIKLVFYISSIAFARAVALQFGGELNPVEREWIFQEHKVCDGVDPEGNIAQFREV</sequence>
<dbReference type="AlphaFoldDB" id="A0A844D3L2"/>
<dbReference type="Proteomes" id="UP000439986">
    <property type="component" value="Unassembled WGS sequence"/>
</dbReference>
<evidence type="ECO:0008006" key="3">
    <source>
        <dbReference type="Google" id="ProtNLM"/>
    </source>
</evidence>
<reference evidence="1 2" key="1">
    <citation type="submission" date="2019-11" db="EMBL/GenBank/DDBJ databases">
        <title>Novel species isolated from a subtropical stream in China.</title>
        <authorList>
            <person name="Lu H."/>
        </authorList>
    </citation>
    <scope>NUCLEOTIDE SEQUENCE [LARGE SCALE GENOMIC DNA]</scope>
    <source>
        <strain evidence="1 2">FT26W</strain>
    </source>
</reference>
<evidence type="ECO:0000313" key="2">
    <source>
        <dbReference type="Proteomes" id="UP000439986"/>
    </source>
</evidence>
<dbReference type="Gene3D" id="3.10.180.10">
    <property type="entry name" value="2,3-Dihydroxybiphenyl 1,2-Dioxygenase, domain 1"/>
    <property type="match status" value="1"/>
</dbReference>
<organism evidence="1 2">
    <name type="scientific">Duganella aquatilis</name>
    <dbReference type="NCBI Taxonomy" id="2666082"/>
    <lineage>
        <taxon>Bacteria</taxon>
        <taxon>Pseudomonadati</taxon>
        <taxon>Pseudomonadota</taxon>
        <taxon>Betaproteobacteria</taxon>
        <taxon>Burkholderiales</taxon>
        <taxon>Oxalobacteraceae</taxon>
        <taxon>Telluria group</taxon>
        <taxon>Duganella</taxon>
    </lineage>
</organism>
<accession>A0A844D3L2</accession>
<keyword evidence="2" id="KW-1185">Reference proteome</keyword>
<dbReference type="RefSeq" id="WP_154360907.1">
    <property type="nucleotide sequence ID" value="NZ_WKJL01000031.1"/>
</dbReference>
<gene>
    <name evidence="1" type="ORF">GJ698_26705</name>
</gene>